<feature type="transmembrane region" description="Helical" evidence="1">
    <location>
        <begin position="51"/>
        <end position="73"/>
    </location>
</feature>
<reference evidence="2 3" key="1">
    <citation type="submission" date="2016-10" db="EMBL/GenBank/DDBJ databases">
        <authorList>
            <person name="Varghese N."/>
            <person name="Submissions S."/>
        </authorList>
    </citation>
    <scope>NUCLEOTIDE SEQUENCE [LARGE SCALE GENOMIC DNA]</scope>
    <source>
        <strain evidence="2 3">DSM 16392</strain>
    </source>
</reference>
<evidence type="ECO:0000256" key="1">
    <source>
        <dbReference type="SAM" id="Phobius"/>
    </source>
</evidence>
<evidence type="ECO:0008006" key="4">
    <source>
        <dbReference type="Google" id="ProtNLM"/>
    </source>
</evidence>
<proteinExistence type="predicted"/>
<keyword evidence="1" id="KW-1133">Transmembrane helix</keyword>
<feature type="transmembrane region" description="Helical" evidence="1">
    <location>
        <begin position="80"/>
        <end position="97"/>
    </location>
</feature>
<dbReference type="EMBL" id="FOSK01000024">
    <property type="protein sequence ID" value="SFL22951.1"/>
    <property type="molecule type" value="Genomic_DNA"/>
</dbReference>
<gene>
    <name evidence="2" type="ORF">SAMN04488518_12418</name>
</gene>
<keyword evidence="1" id="KW-0472">Membrane</keyword>
<keyword evidence="1" id="KW-0812">Transmembrane</keyword>
<evidence type="ECO:0000313" key="3">
    <source>
        <dbReference type="Proteomes" id="UP000199598"/>
    </source>
</evidence>
<feature type="transmembrane region" description="Helical" evidence="1">
    <location>
        <begin position="12"/>
        <end position="31"/>
    </location>
</feature>
<keyword evidence="3" id="KW-1185">Reference proteome</keyword>
<sequence length="142" mass="15960">MNTITVPQSPLIWSLFSLRLSISIVFILWTLNKILNPVSTAKTFEAFYGFSAMSEALSFILGGIQALIVICFLVGFKKRLSIGAILIMHVISTLVSYERYLDPFTSPNLLFFAGWPMLAGLLTLYLLRDYDTKFSIEHGVKT</sequence>
<feature type="transmembrane region" description="Helical" evidence="1">
    <location>
        <begin position="109"/>
        <end position="127"/>
    </location>
</feature>
<dbReference type="Proteomes" id="UP000199598">
    <property type="component" value="Unassembled WGS sequence"/>
</dbReference>
<evidence type="ECO:0000313" key="2">
    <source>
        <dbReference type="EMBL" id="SFL22951.1"/>
    </source>
</evidence>
<accession>A0A1I4G1S0</accession>
<organism evidence="2 3">
    <name type="scientific">Pseudovibrio ascidiaceicola</name>
    <dbReference type="NCBI Taxonomy" id="285279"/>
    <lineage>
        <taxon>Bacteria</taxon>
        <taxon>Pseudomonadati</taxon>
        <taxon>Pseudomonadota</taxon>
        <taxon>Alphaproteobacteria</taxon>
        <taxon>Hyphomicrobiales</taxon>
        <taxon>Stappiaceae</taxon>
        <taxon>Pseudovibrio</taxon>
    </lineage>
</organism>
<name>A0A1I4G1S0_9HYPH</name>
<protein>
    <recommendedName>
        <fullName evidence="4">DoxX protein</fullName>
    </recommendedName>
</protein>
<comment type="caution">
    <text evidence="2">The sequence shown here is derived from an EMBL/GenBank/DDBJ whole genome shotgun (WGS) entry which is preliminary data.</text>
</comment>